<reference evidence="6 7" key="1">
    <citation type="submission" date="2018-08" db="EMBL/GenBank/DDBJ databases">
        <authorList>
            <person name="Khan S.A."/>
            <person name="Jeon C.O."/>
            <person name="Chun B.H."/>
            <person name="Jeong S.E."/>
        </authorList>
    </citation>
    <scope>NUCLEOTIDE SEQUENCE [LARGE SCALE GENOMIC DNA]</scope>
    <source>
        <strain evidence="6 7">S-16</strain>
    </source>
</reference>
<comment type="similarity">
    <text evidence="1">Belongs to the LysR transcriptional regulatory family.</text>
</comment>
<dbReference type="Gene3D" id="3.40.190.290">
    <property type="match status" value="1"/>
</dbReference>
<evidence type="ECO:0000259" key="5">
    <source>
        <dbReference type="PROSITE" id="PS50931"/>
    </source>
</evidence>
<name>A0A3N7JKW4_9BURK</name>
<keyword evidence="7" id="KW-1185">Reference proteome</keyword>
<dbReference type="PROSITE" id="PS50931">
    <property type="entry name" value="HTH_LYSR"/>
    <property type="match status" value="1"/>
</dbReference>
<evidence type="ECO:0000256" key="4">
    <source>
        <dbReference type="ARBA" id="ARBA00023163"/>
    </source>
</evidence>
<dbReference type="PANTHER" id="PTHR30419:SF8">
    <property type="entry name" value="NITROGEN ASSIMILATION TRANSCRIPTIONAL ACTIVATOR-RELATED"/>
    <property type="match status" value="1"/>
</dbReference>
<dbReference type="PRINTS" id="PR00039">
    <property type="entry name" value="HTHLYSR"/>
</dbReference>
<sequence>MRFGMNVMHRDHGLEAPSFRTDGRTIRPMPSSSALARIRLRHLQCFQAIVRSGTLGGAAQALSITQPAVTKTINELEEILGTRLFERGRRGATLTPEAQVFMLHANASLDALGRAVDSIVEGPREPHLTVGVLPTLAPAFIPAVLRRFEGMRPTARLRVISGRNKTLIDALRNREMDVVIGRLSDPDVMQGVTFEQLFAEPMVIVLRKGHPFATKFARRKVAMSALGEYGFVLPPEATIIRQMADGFMLRHGIVPQGVTVDTLETSLARGLVMHADHAWFTPIGCAQPDLDSGAMVQLPAVITPDEPVGVMLRNDALPTAAVQALVQAAREEAKTRGARKPTRRR</sequence>
<dbReference type="Gene3D" id="1.10.10.10">
    <property type="entry name" value="Winged helix-like DNA-binding domain superfamily/Winged helix DNA-binding domain"/>
    <property type="match status" value="1"/>
</dbReference>
<dbReference type="AlphaFoldDB" id="A0A3N7JKW4"/>
<dbReference type="InterPro" id="IPR036390">
    <property type="entry name" value="WH_DNA-bd_sf"/>
</dbReference>
<evidence type="ECO:0000256" key="3">
    <source>
        <dbReference type="ARBA" id="ARBA00023125"/>
    </source>
</evidence>
<keyword evidence="4" id="KW-0804">Transcription</keyword>
<keyword evidence="3" id="KW-0238">DNA-binding</keyword>
<organism evidence="6 7">
    <name type="scientific">Piscinibacter terrae</name>
    <dbReference type="NCBI Taxonomy" id="2496871"/>
    <lineage>
        <taxon>Bacteria</taxon>
        <taxon>Pseudomonadati</taxon>
        <taxon>Pseudomonadota</taxon>
        <taxon>Betaproteobacteria</taxon>
        <taxon>Burkholderiales</taxon>
        <taxon>Sphaerotilaceae</taxon>
        <taxon>Piscinibacter</taxon>
    </lineage>
</organism>
<dbReference type="Proteomes" id="UP000267464">
    <property type="component" value="Unassembled WGS sequence"/>
</dbReference>
<dbReference type="Pfam" id="PF00126">
    <property type="entry name" value="HTH_1"/>
    <property type="match status" value="1"/>
</dbReference>
<dbReference type="GO" id="GO:0003677">
    <property type="term" value="F:DNA binding"/>
    <property type="evidence" value="ECO:0007669"/>
    <property type="project" value="UniProtKB-KW"/>
</dbReference>
<dbReference type="SUPFAM" id="SSF53850">
    <property type="entry name" value="Periplasmic binding protein-like II"/>
    <property type="match status" value="1"/>
</dbReference>
<keyword evidence="2" id="KW-0805">Transcription regulation</keyword>
<dbReference type="PANTHER" id="PTHR30419">
    <property type="entry name" value="HTH-TYPE TRANSCRIPTIONAL REGULATOR YBHD"/>
    <property type="match status" value="1"/>
</dbReference>
<evidence type="ECO:0000313" key="6">
    <source>
        <dbReference type="EMBL" id="RQP21939.1"/>
    </source>
</evidence>
<evidence type="ECO:0000313" key="7">
    <source>
        <dbReference type="Proteomes" id="UP000267464"/>
    </source>
</evidence>
<proteinExistence type="inferred from homology"/>
<reference evidence="6 7" key="2">
    <citation type="submission" date="2018-12" db="EMBL/GenBank/DDBJ databases">
        <title>Rhizobacter gummiphilus sp. nov., a rubber-degrading bacterium isolated from the soil of a botanical garden in Japan.</title>
        <authorList>
            <person name="Shunsuke S.S."/>
        </authorList>
    </citation>
    <scope>NUCLEOTIDE SEQUENCE [LARGE SCALE GENOMIC DNA]</scope>
    <source>
        <strain evidence="6 7">S-16</strain>
    </source>
</reference>
<evidence type="ECO:0000256" key="1">
    <source>
        <dbReference type="ARBA" id="ARBA00009437"/>
    </source>
</evidence>
<dbReference type="GO" id="GO:0003700">
    <property type="term" value="F:DNA-binding transcription factor activity"/>
    <property type="evidence" value="ECO:0007669"/>
    <property type="project" value="InterPro"/>
</dbReference>
<comment type="caution">
    <text evidence="6">The sequence shown here is derived from an EMBL/GenBank/DDBJ whole genome shotgun (WGS) entry which is preliminary data.</text>
</comment>
<feature type="domain" description="HTH lysR-type" evidence="5">
    <location>
        <begin position="38"/>
        <end position="95"/>
    </location>
</feature>
<gene>
    <name evidence="6" type="ORF">DZC73_26260</name>
</gene>
<dbReference type="EMBL" id="QUSW01000009">
    <property type="protein sequence ID" value="RQP21939.1"/>
    <property type="molecule type" value="Genomic_DNA"/>
</dbReference>
<protein>
    <submittedName>
        <fullName evidence="6">LysR family transcriptional regulator</fullName>
    </submittedName>
</protein>
<dbReference type="InterPro" id="IPR050950">
    <property type="entry name" value="HTH-type_LysR_regulators"/>
</dbReference>
<dbReference type="InterPro" id="IPR000847">
    <property type="entry name" value="LysR_HTH_N"/>
</dbReference>
<dbReference type="SUPFAM" id="SSF46785">
    <property type="entry name" value="Winged helix' DNA-binding domain"/>
    <property type="match status" value="1"/>
</dbReference>
<dbReference type="Pfam" id="PF03466">
    <property type="entry name" value="LysR_substrate"/>
    <property type="match status" value="1"/>
</dbReference>
<evidence type="ECO:0000256" key="2">
    <source>
        <dbReference type="ARBA" id="ARBA00023015"/>
    </source>
</evidence>
<accession>A0A3N7JKW4</accession>
<dbReference type="InterPro" id="IPR005119">
    <property type="entry name" value="LysR_subst-bd"/>
</dbReference>
<dbReference type="InterPro" id="IPR036388">
    <property type="entry name" value="WH-like_DNA-bd_sf"/>
</dbReference>
<dbReference type="GO" id="GO:0005829">
    <property type="term" value="C:cytosol"/>
    <property type="evidence" value="ECO:0007669"/>
    <property type="project" value="TreeGrafter"/>
</dbReference>